<feature type="domain" description="DUF6671" evidence="1">
    <location>
        <begin position="68"/>
        <end position="274"/>
    </location>
</feature>
<gene>
    <name evidence="2" type="ORF">ACFYG5_11860</name>
</gene>
<dbReference type="Pfam" id="PF20376">
    <property type="entry name" value="DUF6671"/>
    <property type="match status" value="1"/>
</dbReference>
<dbReference type="AlphaFoldDB" id="A0AB74URH4"/>
<name>A0AB74URH4_9GAMM</name>
<evidence type="ECO:0000259" key="1">
    <source>
        <dbReference type="Pfam" id="PF20376"/>
    </source>
</evidence>
<proteinExistence type="predicted"/>
<dbReference type="EMBL" id="CP170721">
    <property type="protein sequence ID" value="XIA17262.1"/>
    <property type="molecule type" value="Genomic_DNA"/>
</dbReference>
<accession>A0AB74URH4</accession>
<dbReference type="RefSeq" id="WP_395116882.1">
    <property type="nucleotide sequence ID" value="NZ_CP170721.1"/>
</dbReference>
<organism evidence="2">
    <name type="scientific">Rhodanobacter sp. FW102-FHT14D07</name>
    <dbReference type="NCBI Taxonomy" id="3351462"/>
    <lineage>
        <taxon>Bacteria</taxon>
        <taxon>Pseudomonadati</taxon>
        <taxon>Pseudomonadota</taxon>
        <taxon>Gammaproteobacteria</taxon>
        <taxon>Lysobacterales</taxon>
        <taxon>Rhodanobacteraceae</taxon>
        <taxon>Rhodanobacter</taxon>
    </lineage>
</organism>
<sequence>MIATMHGKEAVIAPLLQRALGLQPLLPAGFDTDRFGTFSRDIPRLDSPHATARAKIAAALECVPEAHAGVASEGSFGPHPQIPFVPIDSELVMLVDRRDGVEIVGTHVTPRTNYAQRVVVDARLAVAFAEGIGFPRHGVIVTAAVDGKSHPALLLRKDNLSRAQLLANVADAIAISGAACVETDMRACRNPTRMRAIKRATIDLVRRYRSCCPQCGRRGFVPTERIAGLPCGACHAPTDMIRGVVAICAGCGHRREQSYGAAWADPGRCDFCNP</sequence>
<dbReference type="InterPro" id="IPR046612">
    <property type="entry name" value="DUF6671"/>
</dbReference>
<evidence type="ECO:0000313" key="2">
    <source>
        <dbReference type="EMBL" id="XIA17262.1"/>
    </source>
</evidence>
<protein>
    <submittedName>
        <fullName evidence="2">DUF6671 family protein</fullName>
    </submittedName>
</protein>
<reference evidence="2" key="1">
    <citation type="submission" date="2024-10" db="EMBL/GenBank/DDBJ databases">
        <authorList>
            <person name="Lesea H.P."/>
            <person name="Kuehl J.V."/>
            <person name="Chandonia J.-M."/>
        </authorList>
    </citation>
    <scope>NUCLEOTIDE SEQUENCE</scope>
    <source>
        <strain evidence="2">FW102-FHT14D07</strain>
    </source>
</reference>